<dbReference type="VEuPathDB" id="FungiDB:jhhlp_000847"/>
<gene>
    <name evidence="12" type="ORF">jhhlp_000847</name>
</gene>
<evidence type="ECO:0000256" key="10">
    <source>
        <dbReference type="SAM" id="Phobius"/>
    </source>
</evidence>
<evidence type="ECO:0000256" key="6">
    <source>
        <dbReference type="ARBA" id="ARBA00022989"/>
    </source>
</evidence>
<dbReference type="InParanoid" id="A0A2N3NJM0"/>
<dbReference type="SFLD" id="SFLDG01168">
    <property type="entry name" value="Ferric_reductase_subgroup_(FRE"/>
    <property type="match status" value="1"/>
</dbReference>
<name>A0A2N3NJM0_9PEZI</name>
<comment type="caution">
    <text evidence="12">The sequence shown here is derived from an EMBL/GenBank/DDBJ whole genome shotgun (WGS) entry which is preliminary data.</text>
</comment>
<dbReference type="Proteomes" id="UP000233524">
    <property type="component" value="Unassembled WGS sequence"/>
</dbReference>
<evidence type="ECO:0000256" key="8">
    <source>
        <dbReference type="ARBA" id="ARBA00023065"/>
    </source>
</evidence>
<keyword evidence="4 10" id="KW-0812">Transmembrane</keyword>
<dbReference type="InterPro" id="IPR051410">
    <property type="entry name" value="Ferric/Cupric_Reductase"/>
</dbReference>
<dbReference type="GO" id="GO:0015677">
    <property type="term" value="P:copper ion import"/>
    <property type="evidence" value="ECO:0007669"/>
    <property type="project" value="TreeGrafter"/>
</dbReference>
<keyword evidence="6 10" id="KW-1133">Transmembrane helix</keyword>
<evidence type="ECO:0000256" key="9">
    <source>
        <dbReference type="ARBA" id="ARBA00023136"/>
    </source>
</evidence>
<evidence type="ECO:0000313" key="13">
    <source>
        <dbReference type="Proteomes" id="UP000233524"/>
    </source>
</evidence>
<keyword evidence="9 10" id="KW-0472">Membrane</keyword>
<dbReference type="Gene3D" id="3.40.50.80">
    <property type="entry name" value="Nucleotide-binding domain of ferredoxin-NADP reductase (FNR) module"/>
    <property type="match status" value="1"/>
</dbReference>
<comment type="subcellular location">
    <subcellularLocation>
        <location evidence="1">Membrane</location>
        <topology evidence="1">Multi-pass membrane protein</topology>
    </subcellularLocation>
</comment>
<keyword evidence="5" id="KW-0249">Electron transport</keyword>
<keyword evidence="8" id="KW-0406">Ion transport</keyword>
<dbReference type="InterPro" id="IPR013121">
    <property type="entry name" value="Fe_red_NAD-bd_6"/>
</dbReference>
<dbReference type="SUPFAM" id="SSF52343">
    <property type="entry name" value="Ferredoxin reductase-like, C-terminal NADP-linked domain"/>
    <property type="match status" value="1"/>
</dbReference>
<dbReference type="PROSITE" id="PS51384">
    <property type="entry name" value="FAD_FR"/>
    <property type="match status" value="1"/>
</dbReference>
<dbReference type="GO" id="GO:0006826">
    <property type="term" value="P:iron ion transport"/>
    <property type="evidence" value="ECO:0007669"/>
    <property type="project" value="TreeGrafter"/>
</dbReference>
<evidence type="ECO:0000256" key="5">
    <source>
        <dbReference type="ARBA" id="ARBA00022982"/>
    </source>
</evidence>
<dbReference type="Pfam" id="PF08022">
    <property type="entry name" value="FAD_binding_8"/>
    <property type="match status" value="1"/>
</dbReference>
<sequence>MDHILRTGVSPRHIQDFTQAKDTEPHWGYADRVVPCVNDPGSCAYLDEVYAAHDLGMIYIGVFWLTIVAILTVWGAVHWRSKLSGDKARLNTTSSAEQARTVSVQPTSTRLKRAALASIRRHLLPEAFFPFGRASRLQVTILGILCAYLTIWTFLGIGYRKWVTPVASSPGYYNTRTSLGPWSDRIGVLAYALTPLSVLLSTRESFLSVVTGVPYQNFNFLHRWLGYVIVVQSSLHTIGWCIVEIRLYQPQPMVADMWIKQLYIIWGVVAMILLLLLYVLSLPPVIRLTGYEFFRKSHYVLAMVYIGACIGHWEQLHCFLTPSIIIWALDRLARAVRTILLHRAKGSSSLFSIVPAKADAVLFPNDADGDVVRLHFSMESAPWQIGQHFYLCFPESSIWQSHPMTSLSHPGQIDGRVTHSYVMRAKSGETKKIAELVAKKLAAGAGSGSEKSSGSSRSGAEVSVLLTGPYGEHLAEQLTSTNNVLCVAGGTGITYVLPVLLELAKSNLSNRKVDLIWVIRRSKDVAWIEPELQILRGNPDITIRILVTREDETHNSISTSSIEKMIDEKEMGVEKSINTGATQLALVGGENQPAEKRHPDLIKCVNDFVEGTTSGRTVVFGSGPVGMISDLRKAVAALNSGSRVWKGEERYDVTLCYDERLER</sequence>
<accession>A0A2N3NJM0</accession>
<evidence type="ECO:0000256" key="4">
    <source>
        <dbReference type="ARBA" id="ARBA00022692"/>
    </source>
</evidence>
<evidence type="ECO:0000256" key="1">
    <source>
        <dbReference type="ARBA" id="ARBA00004141"/>
    </source>
</evidence>
<dbReference type="Pfam" id="PF01794">
    <property type="entry name" value="Ferric_reduct"/>
    <property type="match status" value="1"/>
</dbReference>
<dbReference type="InterPro" id="IPR013130">
    <property type="entry name" value="Fe3_Rdtase_TM_dom"/>
</dbReference>
<keyword evidence="3" id="KW-0813">Transport</keyword>
<dbReference type="InterPro" id="IPR017927">
    <property type="entry name" value="FAD-bd_FR_type"/>
</dbReference>
<feature type="transmembrane region" description="Helical" evidence="10">
    <location>
        <begin position="56"/>
        <end position="77"/>
    </location>
</feature>
<dbReference type="InterPro" id="IPR039261">
    <property type="entry name" value="FNR_nucleotide-bd"/>
</dbReference>
<dbReference type="OrthoDB" id="167398at2759"/>
<dbReference type="EMBL" id="NLAX01000003">
    <property type="protein sequence ID" value="PKS12639.1"/>
    <property type="molecule type" value="Genomic_DNA"/>
</dbReference>
<comment type="similarity">
    <text evidence="2">Belongs to the ferric reductase (FRE) family.</text>
</comment>
<dbReference type="STRING" id="41688.A0A2N3NJM0"/>
<dbReference type="AlphaFoldDB" id="A0A2N3NJM0"/>
<keyword evidence="7" id="KW-0560">Oxidoreductase</keyword>
<dbReference type="PANTHER" id="PTHR32361:SF3">
    <property type="entry name" value="REDUCTASE, PUTATIVE (AFU_ORTHOLOGUE AFUA_6G13750)-RELATED"/>
    <property type="match status" value="1"/>
</dbReference>
<evidence type="ECO:0000256" key="7">
    <source>
        <dbReference type="ARBA" id="ARBA00023002"/>
    </source>
</evidence>
<dbReference type="GO" id="GO:0006879">
    <property type="term" value="P:intracellular iron ion homeostasis"/>
    <property type="evidence" value="ECO:0007669"/>
    <property type="project" value="TreeGrafter"/>
</dbReference>
<dbReference type="GO" id="GO:0000293">
    <property type="term" value="F:ferric-chelate reductase activity"/>
    <property type="evidence" value="ECO:0007669"/>
    <property type="project" value="UniProtKB-ARBA"/>
</dbReference>
<feature type="transmembrane region" description="Helical" evidence="10">
    <location>
        <begin position="224"/>
        <end position="243"/>
    </location>
</feature>
<organism evidence="12 13">
    <name type="scientific">Lomentospora prolificans</name>
    <dbReference type="NCBI Taxonomy" id="41688"/>
    <lineage>
        <taxon>Eukaryota</taxon>
        <taxon>Fungi</taxon>
        <taxon>Dikarya</taxon>
        <taxon>Ascomycota</taxon>
        <taxon>Pezizomycotina</taxon>
        <taxon>Sordariomycetes</taxon>
        <taxon>Hypocreomycetidae</taxon>
        <taxon>Microascales</taxon>
        <taxon>Microascaceae</taxon>
        <taxon>Lomentospora</taxon>
    </lineage>
</organism>
<feature type="domain" description="FAD-binding FR-type" evidence="11">
    <location>
        <begin position="328"/>
        <end position="476"/>
    </location>
</feature>
<dbReference type="Pfam" id="PF08030">
    <property type="entry name" value="NAD_binding_6"/>
    <property type="match status" value="1"/>
</dbReference>
<feature type="transmembrane region" description="Helical" evidence="10">
    <location>
        <begin position="139"/>
        <end position="159"/>
    </location>
</feature>
<evidence type="ECO:0000256" key="2">
    <source>
        <dbReference type="ARBA" id="ARBA00006278"/>
    </source>
</evidence>
<protein>
    <recommendedName>
        <fullName evidence="11">FAD-binding FR-type domain-containing protein</fullName>
    </recommendedName>
</protein>
<proteinExistence type="inferred from homology"/>
<evidence type="ECO:0000256" key="3">
    <source>
        <dbReference type="ARBA" id="ARBA00022448"/>
    </source>
</evidence>
<keyword evidence="13" id="KW-1185">Reference proteome</keyword>
<dbReference type="PANTHER" id="PTHR32361">
    <property type="entry name" value="FERRIC/CUPRIC REDUCTASE TRANSMEMBRANE COMPONENT"/>
    <property type="match status" value="1"/>
</dbReference>
<dbReference type="SFLD" id="SFLDS00052">
    <property type="entry name" value="Ferric_Reductase_Domain"/>
    <property type="match status" value="1"/>
</dbReference>
<dbReference type="CDD" id="cd06186">
    <property type="entry name" value="NOX_Duox_like_FAD_NADP"/>
    <property type="match status" value="1"/>
</dbReference>
<evidence type="ECO:0000259" key="11">
    <source>
        <dbReference type="PROSITE" id="PS51384"/>
    </source>
</evidence>
<reference evidence="12 13" key="1">
    <citation type="journal article" date="2017" name="G3 (Bethesda)">
        <title>First Draft Genome Sequence of the Pathogenic Fungus Lomentospora prolificans (Formerly Scedosporium prolificans).</title>
        <authorList>
            <person name="Luo R."/>
            <person name="Zimin A."/>
            <person name="Workman R."/>
            <person name="Fan Y."/>
            <person name="Pertea G."/>
            <person name="Grossman N."/>
            <person name="Wear M.P."/>
            <person name="Jia B."/>
            <person name="Miller H."/>
            <person name="Casadevall A."/>
            <person name="Timp W."/>
            <person name="Zhang S.X."/>
            <person name="Salzberg S.L."/>
        </authorList>
    </citation>
    <scope>NUCLEOTIDE SEQUENCE [LARGE SCALE GENOMIC DNA]</scope>
    <source>
        <strain evidence="12 13">JHH-5317</strain>
    </source>
</reference>
<evidence type="ECO:0000313" key="12">
    <source>
        <dbReference type="EMBL" id="PKS12639.1"/>
    </source>
</evidence>
<dbReference type="InterPro" id="IPR013112">
    <property type="entry name" value="FAD-bd_8"/>
</dbReference>
<feature type="transmembrane region" description="Helical" evidence="10">
    <location>
        <begin position="263"/>
        <end position="282"/>
    </location>
</feature>
<dbReference type="GO" id="GO:0005886">
    <property type="term" value="C:plasma membrane"/>
    <property type="evidence" value="ECO:0007669"/>
    <property type="project" value="TreeGrafter"/>
</dbReference>